<dbReference type="Gene3D" id="3.80.10.10">
    <property type="entry name" value="Ribonuclease Inhibitor"/>
    <property type="match status" value="1"/>
</dbReference>
<evidence type="ECO:0000256" key="2">
    <source>
        <dbReference type="ARBA" id="ARBA00022737"/>
    </source>
</evidence>
<dbReference type="Bgee" id="ENSNBRG00000014545">
    <property type="expression patterns" value="Expressed in mesonephros and 4 other cell types or tissues"/>
</dbReference>
<name>A0A3Q4H7R8_NEOBR</name>
<dbReference type="InterPro" id="IPR051261">
    <property type="entry name" value="NLR"/>
</dbReference>
<dbReference type="InterPro" id="IPR032675">
    <property type="entry name" value="LRR_dom_sf"/>
</dbReference>
<sequence>GLSSALCTKASSLRVLDLSDNDLQSSGVKLLCEGLGSPHCQLQTLSLSGCRLSERTCDVLMSKSTSLRELDLSKNHLWDSGIKLLSTGLTSPHCRLETLRLNHTNLTEKCGQDISLVLSSDSCSLRHLDLSNNDLRDSGVKLLSTGLRSPHCRLQTFGYASEEYVLHCKGHCEKTGQAANCDKGTHFFPSRRFALRLQT</sequence>
<dbReference type="GeneTree" id="ENSGT01150000286904"/>
<dbReference type="Proteomes" id="UP000261580">
    <property type="component" value="Unassembled WGS sequence"/>
</dbReference>
<keyword evidence="1" id="KW-0433">Leucine-rich repeat</keyword>
<dbReference type="Pfam" id="PF13516">
    <property type="entry name" value="LRR_6"/>
    <property type="match status" value="3"/>
</dbReference>
<dbReference type="SUPFAM" id="SSF52047">
    <property type="entry name" value="RNI-like"/>
    <property type="match status" value="1"/>
</dbReference>
<dbReference type="PANTHER" id="PTHR24106">
    <property type="entry name" value="NACHT, LRR AND CARD DOMAINS-CONTAINING"/>
    <property type="match status" value="1"/>
</dbReference>
<dbReference type="Ensembl" id="ENSNBRT00000019369.1">
    <property type="protein sequence ID" value="ENSNBRP00000018865.1"/>
    <property type="gene ID" value="ENSNBRG00000014545.1"/>
</dbReference>
<accession>A0A3Q4H7R8</accession>
<dbReference type="InterPro" id="IPR001611">
    <property type="entry name" value="Leu-rich_rpt"/>
</dbReference>
<dbReference type="OMA" id="MWRCELA"/>
<evidence type="ECO:0000256" key="1">
    <source>
        <dbReference type="ARBA" id="ARBA00022614"/>
    </source>
</evidence>
<organism evidence="3 4">
    <name type="scientific">Neolamprologus brichardi</name>
    <name type="common">Fairy cichlid</name>
    <name type="synonym">Lamprologus brichardi</name>
    <dbReference type="NCBI Taxonomy" id="32507"/>
    <lineage>
        <taxon>Eukaryota</taxon>
        <taxon>Metazoa</taxon>
        <taxon>Chordata</taxon>
        <taxon>Craniata</taxon>
        <taxon>Vertebrata</taxon>
        <taxon>Euteleostomi</taxon>
        <taxon>Actinopterygii</taxon>
        <taxon>Neopterygii</taxon>
        <taxon>Teleostei</taxon>
        <taxon>Neoteleostei</taxon>
        <taxon>Acanthomorphata</taxon>
        <taxon>Ovalentaria</taxon>
        <taxon>Cichlomorphae</taxon>
        <taxon>Cichliformes</taxon>
        <taxon>Cichlidae</taxon>
        <taxon>African cichlids</taxon>
        <taxon>Pseudocrenilabrinae</taxon>
        <taxon>Lamprologini</taxon>
        <taxon>Neolamprologus</taxon>
    </lineage>
</organism>
<reference evidence="3" key="2">
    <citation type="submission" date="2025-09" db="UniProtKB">
        <authorList>
            <consortium name="Ensembl"/>
        </authorList>
    </citation>
    <scope>IDENTIFICATION</scope>
</reference>
<evidence type="ECO:0000313" key="3">
    <source>
        <dbReference type="Ensembl" id="ENSNBRP00000018865.1"/>
    </source>
</evidence>
<dbReference type="SMART" id="SM00368">
    <property type="entry name" value="LRR_RI"/>
    <property type="match status" value="5"/>
</dbReference>
<reference evidence="3" key="1">
    <citation type="submission" date="2025-08" db="UniProtKB">
        <authorList>
            <consortium name="Ensembl"/>
        </authorList>
    </citation>
    <scope>IDENTIFICATION</scope>
</reference>
<evidence type="ECO:0008006" key="5">
    <source>
        <dbReference type="Google" id="ProtNLM"/>
    </source>
</evidence>
<keyword evidence="4" id="KW-1185">Reference proteome</keyword>
<dbReference type="PROSITE" id="PS51450">
    <property type="entry name" value="LRR"/>
    <property type="match status" value="1"/>
</dbReference>
<protein>
    <recommendedName>
        <fullName evidence="5">SPRY-associated domain-containing protein</fullName>
    </recommendedName>
</protein>
<evidence type="ECO:0000313" key="4">
    <source>
        <dbReference type="Proteomes" id="UP000261580"/>
    </source>
</evidence>
<keyword evidence="2" id="KW-0677">Repeat</keyword>
<proteinExistence type="predicted"/>
<dbReference type="AlphaFoldDB" id="A0A3Q4H7R8"/>
<dbReference type="STRING" id="32507.ENSNBRP00000018865"/>
<dbReference type="Pfam" id="PF00560">
    <property type="entry name" value="LRR_1"/>
    <property type="match status" value="1"/>
</dbReference>